<feature type="domain" description="Lipoxygenase" evidence="4">
    <location>
        <begin position="1"/>
        <end position="130"/>
    </location>
</feature>
<accession>A0A0A8Z3A2</accession>
<dbReference type="GO" id="GO:0016702">
    <property type="term" value="F:oxidoreductase activity, acting on single donors with incorporation of molecular oxygen, incorporation of two atoms of oxygen"/>
    <property type="evidence" value="ECO:0007669"/>
    <property type="project" value="InterPro"/>
</dbReference>
<dbReference type="PROSITE" id="PS51393">
    <property type="entry name" value="LIPOXYGENASE_3"/>
    <property type="match status" value="1"/>
</dbReference>
<sequence length="130" mass="14279">MPGEAGRDGMRALVEDPEKVLLDTFPSQYQSTLVLPVLDLLSSHSPGEEYMGAHAEPAWLAEGKIKSAFEKFKGSMIRIVGEIDGWNEDPNRKNRYGAGVAPYVLLKPSYGDPKDKKTVMEMGIPNSISI</sequence>
<reference evidence="5" key="2">
    <citation type="journal article" date="2015" name="Data Brief">
        <title>Shoot transcriptome of the giant reed, Arundo donax.</title>
        <authorList>
            <person name="Barrero R.A."/>
            <person name="Guerrero F.D."/>
            <person name="Moolhuijzen P."/>
            <person name="Goolsby J.A."/>
            <person name="Tidwell J."/>
            <person name="Bellgard S.E."/>
            <person name="Bellgard M.I."/>
        </authorList>
    </citation>
    <scope>NUCLEOTIDE SEQUENCE</scope>
    <source>
        <tissue evidence="5">Shoot tissue taken approximately 20 cm above the soil surface</tissue>
    </source>
</reference>
<keyword evidence="2" id="KW-0223">Dioxygenase</keyword>
<protein>
    <submittedName>
        <fullName evidence="5">LOX10</fullName>
    </submittedName>
</protein>
<dbReference type="Gene3D" id="1.20.245.10">
    <property type="entry name" value="Lipoxygenase-1, Domain 5"/>
    <property type="match status" value="1"/>
</dbReference>
<proteinExistence type="predicted"/>
<evidence type="ECO:0000256" key="1">
    <source>
        <dbReference type="ARBA" id="ARBA00022723"/>
    </source>
</evidence>
<name>A0A0A8Z3A2_ARUDO</name>
<evidence type="ECO:0000256" key="2">
    <source>
        <dbReference type="ARBA" id="ARBA00022964"/>
    </source>
</evidence>
<dbReference type="PANTHER" id="PTHR11771">
    <property type="entry name" value="LIPOXYGENASE"/>
    <property type="match status" value="1"/>
</dbReference>
<dbReference type="GO" id="GO:0046872">
    <property type="term" value="F:metal ion binding"/>
    <property type="evidence" value="ECO:0007669"/>
    <property type="project" value="UniProtKB-KW"/>
</dbReference>
<organism evidence="5">
    <name type="scientific">Arundo donax</name>
    <name type="common">Giant reed</name>
    <name type="synonym">Donax arundinaceus</name>
    <dbReference type="NCBI Taxonomy" id="35708"/>
    <lineage>
        <taxon>Eukaryota</taxon>
        <taxon>Viridiplantae</taxon>
        <taxon>Streptophyta</taxon>
        <taxon>Embryophyta</taxon>
        <taxon>Tracheophyta</taxon>
        <taxon>Spermatophyta</taxon>
        <taxon>Magnoliopsida</taxon>
        <taxon>Liliopsida</taxon>
        <taxon>Poales</taxon>
        <taxon>Poaceae</taxon>
        <taxon>PACMAD clade</taxon>
        <taxon>Arundinoideae</taxon>
        <taxon>Arundineae</taxon>
        <taxon>Arundo</taxon>
    </lineage>
</organism>
<keyword evidence="3" id="KW-0560">Oxidoreductase</keyword>
<dbReference type="InterPro" id="IPR013819">
    <property type="entry name" value="LipOase_C"/>
</dbReference>
<dbReference type="InterPro" id="IPR000907">
    <property type="entry name" value="LipOase"/>
</dbReference>
<dbReference type="Pfam" id="PF00305">
    <property type="entry name" value="Lipoxygenase"/>
    <property type="match status" value="1"/>
</dbReference>
<dbReference type="SUPFAM" id="SSF48484">
    <property type="entry name" value="Lipoxigenase"/>
    <property type="match status" value="1"/>
</dbReference>
<dbReference type="InterPro" id="IPR036226">
    <property type="entry name" value="LipOase_C_sf"/>
</dbReference>
<evidence type="ECO:0000259" key="4">
    <source>
        <dbReference type="PROSITE" id="PS51393"/>
    </source>
</evidence>
<dbReference type="GO" id="GO:0034440">
    <property type="term" value="P:lipid oxidation"/>
    <property type="evidence" value="ECO:0007669"/>
    <property type="project" value="InterPro"/>
</dbReference>
<dbReference type="EMBL" id="GBRH01264011">
    <property type="protein sequence ID" value="JAD33884.1"/>
    <property type="molecule type" value="Transcribed_RNA"/>
</dbReference>
<dbReference type="AlphaFoldDB" id="A0A0A8Z3A2"/>
<keyword evidence="1" id="KW-0479">Metal-binding</keyword>
<evidence type="ECO:0000313" key="5">
    <source>
        <dbReference type="EMBL" id="JAD33884.1"/>
    </source>
</evidence>
<reference evidence="5" key="1">
    <citation type="submission" date="2014-09" db="EMBL/GenBank/DDBJ databases">
        <authorList>
            <person name="Magalhaes I.L.F."/>
            <person name="Oliveira U."/>
            <person name="Santos F.R."/>
            <person name="Vidigal T.H.D.A."/>
            <person name="Brescovit A.D."/>
            <person name="Santos A.J."/>
        </authorList>
    </citation>
    <scope>NUCLEOTIDE SEQUENCE</scope>
    <source>
        <tissue evidence="5">Shoot tissue taken approximately 20 cm above the soil surface</tissue>
    </source>
</reference>
<evidence type="ECO:0000256" key="3">
    <source>
        <dbReference type="ARBA" id="ARBA00023002"/>
    </source>
</evidence>